<dbReference type="GO" id="GO:0005737">
    <property type="term" value="C:cytoplasm"/>
    <property type="evidence" value="ECO:0007669"/>
    <property type="project" value="UniProtKB-SubCell"/>
</dbReference>
<comment type="pathway">
    <text evidence="2 14">Cell wall biogenesis; peptidoglycan biosynthesis.</text>
</comment>
<keyword evidence="11 14" id="KW-0131">Cell cycle</keyword>
<dbReference type="GO" id="GO:0005524">
    <property type="term" value="F:ATP binding"/>
    <property type="evidence" value="ECO:0007669"/>
    <property type="project" value="UniProtKB-UniRule"/>
</dbReference>
<dbReference type="Gene3D" id="3.40.50.720">
    <property type="entry name" value="NAD(P)-binding Rossmann-like Domain"/>
    <property type="match status" value="1"/>
</dbReference>
<reference evidence="18 19" key="1">
    <citation type="journal article" date="2015" name="BMC Genomics">
        <title>Comparative genomics of Fructobacillus spp. and Leuconostoc spp. reveals niche-specific evolution of Fructobacillus spp.</title>
        <authorList>
            <person name="Endo A."/>
            <person name="Tanizawa Y."/>
            <person name="Tanaka N."/>
            <person name="Maeno S."/>
            <person name="Kumar H."/>
            <person name="Shiwa Y."/>
            <person name="Okada S."/>
            <person name="Yoshikawa H."/>
            <person name="Dicks L."/>
            <person name="Nakagawa J."/>
            <person name="Arita M."/>
        </authorList>
    </citation>
    <scope>NUCLEOTIDE SEQUENCE [LARGE SCALE GENOMIC DNA]</scope>
    <source>
        <strain evidence="18 19">JCM 12225</strain>
    </source>
</reference>
<keyword evidence="5 14" id="KW-0436">Ligase</keyword>
<dbReference type="SUPFAM" id="SSF53623">
    <property type="entry name" value="MurD-like peptide ligases, catalytic domain"/>
    <property type="match status" value="1"/>
</dbReference>
<dbReference type="SUPFAM" id="SSF51984">
    <property type="entry name" value="MurCD N-terminal domain"/>
    <property type="match status" value="1"/>
</dbReference>
<dbReference type="EMBL" id="DF968005">
    <property type="protein sequence ID" value="GAP00515.1"/>
    <property type="molecule type" value="Genomic_DNA"/>
</dbReference>
<evidence type="ECO:0000256" key="5">
    <source>
        <dbReference type="ARBA" id="ARBA00022598"/>
    </source>
</evidence>
<comment type="function">
    <text evidence="14">Cell wall formation.</text>
</comment>
<dbReference type="Proteomes" id="UP000253891">
    <property type="component" value="Unassembled WGS sequence"/>
</dbReference>
<dbReference type="GO" id="GO:0071555">
    <property type="term" value="P:cell wall organization"/>
    <property type="evidence" value="ECO:0007669"/>
    <property type="project" value="UniProtKB-KW"/>
</dbReference>
<evidence type="ECO:0000256" key="13">
    <source>
        <dbReference type="ARBA" id="ARBA00047833"/>
    </source>
</evidence>
<dbReference type="Gene3D" id="3.40.1190.10">
    <property type="entry name" value="Mur-like, catalytic domain"/>
    <property type="match status" value="1"/>
</dbReference>
<dbReference type="PANTHER" id="PTHR43445:SF3">
    <property type="entry name" value="UDP-N-ACETYLMURAMATE--L-ALANINE LIGASE"/>
    <property type="match status" value="1"/>
</dbReference>
<dbReference type="InterPro" id="IPR013221">
    <property type="entry name" value="Mur_ligase_cen"/>
</dbReference>
<comment type="subcellular location">
    <subcellularLocation>
        <location evidence="1 14">Cytoplasm</location>
    </subcellularLocation>
</comment>
<evidence type="ECO:0000256" key="7">
    <source>
        <dbReference type="ARBA" id="ARBA00022741"/>
    </source>
</evidence>
<evidence type="ECO:0000256" key="14">
    <source>
        <dbReference type="HAMAP-Rule" id="MF_00046"/>
    </source>
</evidence>
<evidence type="ECO:0000256" key="11">
    <source>
        <dbReference type="ARBA" id="ARBA00023306"/>
    </source>
</evidence>
<feature type="domain" description="Mur ligase C-terminal" evidence="16">
    <location>
        <begin position="301"/>
        <end position="418"/>
    </location>
</feature>
<evidence type="ECO:0000313" key="18">
    <source>
        <dbReference type="EMBL" id="GAP00515.1"/>
    </source>
</evidence>
<feature type="domain" description="Mur ligase N-terminal catalytic" evidence="15">
    <location>
        <begin position="4"/>
        <end position="102"/>
    </location>
</feature>
<evidence type="ECO:0000256" key="9">
    <source>
        <dbReference type="ARBA" id="ARBA00022960"/>
    </source>
</evidence>
<evidence type="ECO:0000256" key="3">
    <source>
        <dbReference type="ARBA" id="ARBA00012211"/>
    </source>
</evidence>
<evidence type="ECO:0000256" key="10">
    <source>
        <dbReference type="ARBA" id="ARBA00022984"/>
    </source>
</evidence>
<dbReference type="Pfam" id="PF01225">
    <property type="entry name" value="Mur_ligase"/>
    <property type="match status" value="1"/>
</dbReference>
<dbReference type="NCBIfam" id="TIGR01082">
    <property type="entry name" value="murC"/>
    <property type="match status" value="1"/>
</dbReference>
<keyword evidence="12 14" id="KW-0961">Cell wall biogenesis/degradation</keyword>
<dbReference type="AlphaFoldDB" id="A0A0K8MKW3"/>
<feature type="binding site" evidence="14">
    <location>
        <begin position="111"/>
        <end position="117"/>
    </location>
    <ligand>
        <name>ATP</name>
        <dbReference type="ChEBI" id="CHEBI:30616"/>
    </ligand>
</feature>
<evidence type="ECO:0000256" key="4">
    <source>
        <dbReference type="ARBA" id="ARBA00022490"/>
    </source>
</evidence>
<evidence type="ECO:0000259" key="17">
    <source>
        <dbReference type="Pfam" id="PF08245"/>
    </source>
</evidence>
<organism evidence="18 19">
    <name type="scientific">Fructobacillus ficulneus</name>
    <dbReference type="NCBI Taxonomy" id="157463"/>
    <lineage>
        <taxon>Bacteria</taxon>
        <taxon>Bacillati</taxon>
        <taxon>Bacillota</taxon>
        <taxon>Bacilli</taxon>
        <taxon>Lactobacillales</taxon>
        <taxon>Lactobacillaceae</taxon>
        <taxon>Fructobacillus</taxon>
    </lineage>
</organism>
<keyword evidence="19" id="KW-1185">Reference proteome</keyword>
<dbReference type="Pfam" id="PF02875">
    <property type="entry name" value="Mur_ligase_C"/>
    <property type="match status" value="1"/>
</dbReference>
<keyword evidence="6 14" id="KW-0132">Cell division</keyword>
<dbReference type="RefSeq" id="WP_061993804.1">
    <property type="nucleotide sequence ID" value="NZ_DF968005.1"/>
</dbReference>
<proteinExistence type="inferred from homology"/>
<dbReference type="InterPro" id="IPR004101">
    <property type="entry name" value="Mur_ligase_C"/>
</dbReference>
<dbReference type="Gene3D" id="3.90.190.20">
    <property type="entry name" value="Mur ligase, C-terminal domain"/>
    <property type="match status" value="1"/>
</dbReference>
<dbReference type="EC" id="6.3.2.8" evidence="3 14"/>
<evidence type="ECO:0000256" key="2">
    <source>
        <dbReference type="ARBA" id="ARBA00004752"/>
    </source>
</evidence>
<dbReference type="SUPFAM" id="SSF53244">
    <property type="entry name" value="MurD-like peptide ligases, peptide-binding domain"/>
    <property type="match status" value="1"/>
</dbReference>
<dbReference type="GO" id="GO:0008360">
    <property type="term" value="P:regulation of cell shape"/>
    <property type="evidence" value="ECO:0007669"/>
    <property type="project" value="UniProtKB-KW"/>
</dbReference>
<evidence type="ECO:0000256" key="6">
    <source>
        <dbReference type="ARBA" id="ARBA00022618"/>
    </source>
</evidence>
<evidence type="ECO:0000313" key="19">
    <source>
        <dbReference type="Proteomes" id="UP000253891"/>
    </source>
</evidence>
<accession>A0A0K8MKW3</accession>
<dbReference type="GO" id="GO:0009252">
    <property type="term" value="P:peptidoglycan biosynthetic process"/>
    <property type="evidence" value="ECO:0007669"/>
    <property type="project" value="UniProtKB-UniRule"/>
</dbReference>
<protein>
    <recommendedName>
        <fullName evidence="3 14">UDP-N-acetylmuramate--L-alanine ligase</fullName>
        <ecNumber evidence="3 14">6.3.2.8</ecNumber>
    </recommendedName>
    <alternativeName>
        <fullName evidence="14">UDP-N-acetylmuramoyl-L-alanine synthetase</fullName>
    </alternativeName>
</protein>
<dbReference type="UniPathway" id="UPA00219"/>
<dbReference type="GO" id="GO:0051301">
    <property type="term" value="P:cell division"/>
    <property type="evidence" value="ECO:0007669"/>
    <property type="project" value="UniProtKB-KW"/>
</dbReference>
<evidence type="ECO:0000259" key="16">
    <source>
        <dbReference type="Pfam" id="PF02875"/>
    </source>
</evidence>
<dbReference type="InterPro" id="IPR050061">
    <property type="entry name" value="MurCDEF_pg_biosynth"/>
</dbReference>
<dbReference type="HAMAP" id="MF_00046">
    <property type="entry name" value="MurC"/>
    <property type="match status" value="1"/>
</dbReference>
<dbReference type="InterPro" id="IPR036565">
    <property type="entry name" value="Mur-like_cat_sf"/>
</dbReference>
<dbReference type="GO" id="GO:0008763">
    <property type="term" value="F:UDP-N-acetylmuramate-L-alanine ligase activity"/>
    <property type="evidence" value="ECO:0007669"/>
    <property type="project" value="UniProtKB-UniRule"/>
</dbReference>
<name>A0A0K8MKW3_9LACO</name>
<comment type="catalytic activity">
    <reaction evidence="13 14">
        <text>UDP-N-acetyl-alpha-D-muramate + L-alanine + ATP = UDP-N-acetyl-alpha-D-muramoyl-L-alanine + ADP + phosphate + H(+)</text>
        <dbReference type="Rhea" id="RHEA:23372"/>
        <dbReference type="ChEBI" id="CHEBI:15378"/>
        <dbReference type="ChEBI" id="CHEBI:30616"/>
        <dbReference type="ChEBI" id="CHEBI:43474"/>
        <dbReference type="ChEBI" id="CHEBI:57972"/>
        <dbReference type="ChEBI" id="CHEBI:70757"/>
        <dbReference type="ChEBI" id="CHEBI:83898"/>
        <dbReference type="ChEBI" id="CHEBI:456216"/>
        <dbReference type="EC" id="6.3.2.8"/>
    </reaction>
</comment>
<keyword evidence="4 14" id="KW-0963">Cytoplasm</keyword>
<keyword evidence="8 14" id="KW-0067">ATP-binding</keyword>
<dbReference type="InterPro" id="IPR000713">
    <property type="entry name" value="Mur_ligase_N"/>
</dbReference>
<dbReference type="InterPro" id="IPR036615">
    <property type="entry name" value="Mur_ligase_C_dom_sf"/>
</dbReference>
<dbReference type="STRING" id="157463.GCA_001047075_01399"/>
<dbReference type="OrthoDB" id="9804126at2"/>
<gene>
    <name evidence="14 18" type="primary">murC</name>
    <name evidence="18" type="ORF">FFIC_285340</name>
</gene>
<dbReference type="Pfam" id="PF08245">
    <property type="entry name" value="Mur_ligase_M"/>
    <property type="match status" value="1"/>
</dbReference>
<keyword evidence="7 14" id="KW-0547">Nucleotide-binding</keyword>
<evidence type="ECO:0000259" key="15">
    <source>
        <dbReference type="Pfam" id="PF01225"/>
    </source>
</evidence>
<dbReference type="InterPro" id="IPR005758">
    <property type="entry name" value="UDP-N-AcMur_Ala_ligase_MurC"/>
</dbReference>
<keyword evidence="10 14" id="KW-0573">Peptidoglycan synthesis</keyword>
<keyword evidence="9 14" id="KW-0133">Cell shape</keyword>
<feature type="domain" description="Mur ligase central" evidence="17">
    <location>
        <begin position="109"/>
        <end position="279"/>
    </location>
</feature>
<sequence>MAEKYYFIGIKGTGMGPLAQILHDQGNVVLGSDIDRFTYTQAPLEAAGIQILPFAAKNVLENLDATFIRGNAFEDDQVEVAAALKAGVKMISYPDAVAQQVDRATTIAVAGAHGKTSTTGLLSHVVKNLAKTSYLIGDGTGHGVENSDFFVLEADEYRRHFAPYHPDYAILTNIDFDHPDYYHDLADVRSAFVDFAHGVKKGIVAWGDDPSLQNLGVDVPVYYYGDQADRDDFLITNITKTTSGSSFSVSFRGKDLGTFVIPIFGQHNVFNATAVIAVAYLENLDLKAVAKHLLTYPGVKRRFSEKQVQDITIIDDYAHHPTEIQATIDAARQKYPDKEIVAVFQPHTFTRVIAYKDEFAKALQAADTVYLTPIFGSAREAQGTVSAQDIANELPAGASILKEDDVSPLLKHHDAVLVFMGAGDIQKYEFAYEKLLGQIQPDIN</sequence>
<evidence type="ECO:0000256" key="12">
    <source>
        <dbReference type="ARBA" id="ARBA00023316"/>
    </source>
</evidence>
<evidence type="ECO:0000256" key="1">
    <source>
        <dbReference type="ARBA" id="ARBA00004496"/>
    </source>
</evidence>
<evidence type="ECO:0000256" key="8">
    <source>
        <dbReference type="ARBA" id="ARBA00022840"/>
    </source>
</evidence>
<dbReference type="PANTHER" id="PTHR43445">
    <property type="entry name" value="UDP-N-ACETYLMURAMATE--L-ALANINE LIGASE-RELATED"/>
    <property type="match status" value="1"/>
</dbReference>
<comment type="similarity">
    <text evidence="14">Belongs to the MurCDEF family.</text>
</comment>